<dbReference type="InParanoid" id="A0A1B6Q3U9"/>
<evidence type="ECO:0000313" key="1">
    <source>
        <dbReference type="EMBL" id="KXG32592.1"/>
    </source>
</evidence>
<organism evidence="1 2">
    <name type="scientific">Sorghum bicolor</name>
    <name type="common">Sorghum</name>
    <name type="synonym">Sorghum vulgare</name>
    <dbReference type="NCBI Taxonomy" id="4558"/>
    <lineage>
        <taxon>Eukaryota</taxon>
        <taxon>Viridiplantae</taxon>
        <taxon>Streptophyta</taxon>
        <taxon>Embryophyta</taxon>
        <taxon>Tracheophyta</taxon>
        <taxon>Spermatophyta</taxon>
        <taxon>Magnoliopsida</taxon>
        <taxon>Liliopsida</taxon>
        <taxon>Poales</taxon>
        <taxon>Poaceae</taxon>
        <taxon>PACMAD clade</taxon>
        <taxon>Panicoideae</taxon>
        <taxon>Andropogonodae</taxon>
        <taxon>Andropogoneae</taxon>
        <taxon>Sorghinae</taxon>
        <taxon>Sorghum</taxon>
    </lineage>
</organism>
<proteinExistence type="predicted"/>
<keyword evidence="2" id="KW-1185">Reference proteome</keyword>
<dbReference type="Gramene" id="KXG32592">
    <property type="protein sequence ID" value="KXG32592"/>
    <property type="gene ID" value="SORBI_3003G172600"/>
</dbReference>
<evidence type="ECO:0000313" key="2">
    <source>
        <dbReference type="Proteomes" id="UP000000768"/>
    </source>
</evidence>
<reference evidence="2" key="2">
    <citation type="journal article" date="2018" name="Plant J.">
        <title>The Sorghum bicolor reference genome: improved assembly, gene annotations, a transcriptome atlas, and signatures of genome organization.</title>
        <authorList>
            <person name="McCormick R.F."/>
            <person name="Truong S.K."/>
            <person name="Sreedasyam A."/>
            <person name="Jenkins J."/>
            <person name="Shu S."/>
            <person name="Sims D."/>
            <person name="Kennedy M."/>
            <person name="Amirebrahimi M."/>
            <person name="Weers B.D."/>
            <person name="McKinley B."/>
            <person name="Mattison A."/>
            <person name="Morishige D.T."/>
            <person name="Grimwood J."/>
            <person name="Schmutz J."/>
            <person name="Mullet J.E."/>
        </authorList>
    </citation>
    <scope>NUCLEOTIDE SEQUENCE [LARGE SCALE GENOMIC DNA]</scope>
    <source>
        <strain evidence="2">cv. BTx623</strain>
    </source>
</reference>
<dbReference type="Proteomes" id="UP000000768">
    <property type="component" value="Chromosome 3"/>
</dbReference>
<accession>A0A1B6Q3U9</accession>
<reference evidence="1 2" key="1">
    <citation type="journal article" date="2009" name="Nature">
        <title>The Sorghum bicolor genome and the diversification of grasses.</title>
        <authorList>
            <person name="Paterson A.H."/>
            <person name="Bowers J.E."/>
            <person name="Bruggmann R."/>
            <person name="Dubchak I."/>
            <person name="Grimwood J."/>
            <person name="Gundlach H."/>
            <person name="Haberer G."/>
            <person name="Hellsten U."/>
            <person name="Mitros T."/>
            <person name="Poliakov A."/>
            <person name="Schmutz J."/>
            <person name="Spannagl M."/>
            <person name="Tang H."/>
            <person name="Wang X."/>
            <person name="Wicker T."/>
            <person name="Bharti A.K."/>
            <person name="Chapman J."/>
            <person name="Feltus F.A."/>
            <person name="Gowik U."/>
            <person name="Grigoriev I.V."/>
            <person name="Lyons E."/>
            <person name="Maher C.A."/>
            <person name="Martis M."/>
            <person name="Narechania A."/>
            <person name="Otillar R.P."/>
            <person name="Penning B.W."/>
            <person name="Salamov A.A."/>
            <person name="Wang Y."/>
            <person name="Zhang L."/>
            <person name="Carpita N.C."/>
            <person name="Freeling M."/>
            <person name="Gingle A.R."/>
            <person name="Hash C.T."/>
            <person name="Keller B."/>
            <person name="Klein P."/>
            <person name="Kresovich S."/>
            <person name="McCann M.C."/>
            <person name="Ming R."/>
            <person name="Peterson D.G."/>
            <person name="Mehboob-ur-Rahman"/>
            <person name="Ware D."/>
            <person name="Westhoff P."/>
            <person name="Mayer K.F."/>
            <person name="Messing J."/>
            <person name="Rokhsar D.S."/>
        </authorList>
    </citation>
    <scope>NUCLEOTIDE SEQUENCE [LARGE SCALE GENOMIC DNA]</scope>
    <source>
        <strain evidence="2">cv. BTx623</strain>
    </source>
</reference>
<name>A0A1B6Q3U9_SORBI</name>
<gene>
    <name evidence="1" type="ORF">SORBI_3003G172600</name>
</gene>
<dbReference type="OMA" id="KPRNHKK"/>
<sequence>MRLIKKTFLIRLFLSSHSSPLYPSSSNSFHSTKEFSIIIRKSKSANCSLIAPAPVAISRFRNVAKPGVEKKGEILWLQDEISSSNKPRNRKKVGFLALGLAKEKSPYTRPSNFLRGLSKRFAI</sequence>
<dbReference type="AlphaFoldDB" id="A0A1B6Q3U9"/>
<protein>
    <submittedName>
        <fullName evidence="1">Uncharacterized protein</fullName>
    </submittedName>
</protein>
<dbReference type="EMBL" id="CM000762">
    <property type="protein sequence ID" value="KXG32592.1"/>
    <property type="molecule type" value="Genomic_DNA"/>
</dbReference>